<evidence type="ECO:0000313" key="2">
    <source>
        <dbReference type="Proteomes" id="UP001279642"/>
    </source>
</evidence>
<reference evidence="1 2" key="1">
    <citation type="journal article" date="2016" name="Antonie Van Leeuwenhoek">
        <title>Dongia soli sp. nov., isolated from soil from Dokdo, Korea.</title>
        <authorList>
            <person name="Kim D.U."/>
            <person name="Lee H."/>
            <person name="Kim H."/>
            <person name="Kim S.G."/>
            <person name="Ka J.O."/>
        </authorList>
    </citation>
    <scope>NUCLEOTIDE SEQUENCE [LARGE SCALE GENOMIC DNA]</scope>
    <source>
        <strain evidence="1 2">D78</strain>
    </source>
</reference>
<dbReference type="Proteomes" id="UP001279642">
    <property type="component" value="Unassembled WGS sequence"/>
</dbReference>
<keyword evidence="2" id="KW-1185">Reference proteome</keyword>
<dbReference type="InterPro" id="IPR009078">
    <property type="entry name" value="Ferritin-like_SF"/>
</dbReference>
<dbReference type="EMBL" id="JAXCLW010000001">
    <property type="protein sequence ID" value="MDY0881705.1"/>
    <property type="molecule type" value="Genomic_DNA"/>
</dbReference>
<dbReference type="CDD" id="cd00657">
    <property type="entry name" value="Ferritin_like"/>
    <property type="match status" value="1"/>
</dbReference>
<gene>
    <name evidence="1" type="ORF">SMD27_02510</name>
</gene>
<proteinExistence type="predicted"/>
<dbReference type="SUPFAM" id="SSF47240">
    <property type="entry name" value="Ferritin-like"/>
    <property type="match status" value="1"/>
</dbReference>
<comment type="caution">
    <text evidence="1">The sequence shown here is derived from an EMBL/GenBank/DDBJ whole genome shotgun (WGS) entry which is preliminary data.</text>
</comment>
<accession>A0ABU5E7U7</accession>
<dbReference type="Gene3D" id="1.10.620.20">
    <property type="entry name" value="Ribonucleotide Reductase, subunit A"/>
    <property type="match status" value="1"/>
</dbReference>
<dbReference type="RefSeq" id="WP_320506759.1">
    <property type="nucleotide sequence ID" value="NZ_JAXCLW010000001.1"/>
</dbReference>
<dbReference type="InterPro" id="IPR012348">
    <property type="entry name" value="RNR-like"/>
</dbReference>
<name>A0ABU5E7U7_9PROT</name>
<sequence length="271" mass="31389">MSHWTLEQIRWSSFDRSKIDPDLVKVVKAAAMVEYNGGDYATYLCGVFNDDPAFQDVIRAWAVEEVQHGAALAQWAKLADPDFDFDTCFARFTDGYQFPLDVTASIRGSRAGELVARCIVETGTSSYYTALMEATDEPVLKEICRNIAADELRHYKLFYSHLKRYLERDGIGPWQRIKIALSRITESEDDELAYAYYAANHPQESYERRRFTRAYARRAYRYYQRRHIERAMAMILKATGLNPTGRLNRWLTGLGFWFLRSRARRLTAADA</sequence>
<evidence type="ECO:0000313" key="1">
    <source>
        <dbReference type="EMBL" id="MDY0881705.1"/>
    </source>
</evidence>
<protein>
    <submittedName>
        <fullName evidence="1">Ferritin-like domain-containing protein</fullName>
    </submittedName>
</protein>
<organism evidence="1 2">
    <name type="scientific">Dongia soli</name>
    <dbReference type="NCBI Taxonomy" id="600628"/>
    <lineage>
        <taxon>Bacteria</taxon>
        <taxon>Pseudomonadati</taxon>
        <taxon>Pseudomonadota</taxon>
        <taxon>Alphaproteobacteria</taxon>
        <taxon>Rhodospirillales</taxon>
        <taxon>Dongiaceae</taxon>
        <taxon>Dongia</taxon>
    </lineage>
</organism>